<name>G5IN33_9FIRM</name>
<dbReference type="SUPFAM" id="SSF51430">
    <property type="entry name" value="NAD(P)-linked oxidoreductase"/>
    <property type="match status" value="1"/>
</dbReference>
<dbReference type="InterPro" id="IPR023210">
    <property type="entry name" value="NADP_OxRdtase_dom"/>
</dbReference>
<protein>
    <recommendedName>
        <fullName evidence="1">NADP-dependent oxidoreductase domain-containing protein</fullName>
    </recommendedName>
</protein>
<accession>G5IN33</accession>
<dbReference type="PATRIC" id="fig|742737.3.peg.4894"/>
<comment type="caution">
    <text evidence="2">The sequence shown here is derived from an EMBL/GenBank/DDBJ whole genome shotgun (WGS) entry which is preliminary data.</text>
</comment>
<dbReference type="InterPro" id="IPR050523">
    <property type="entry name" value="AKR_Detox_Biosynth"/>
</dbReference>
<dbReference type="EMBL" id="ADLN01000127">
    <property type="protein sequence ID" value="EHI57004.1"/>
    <property type="molecule type" value="Genomic_DNA"/>
</dbReference>
<reference evidence="2 3" key="1">
    <citation type="submission" date="2011-08" db="EMBL/GenBank/DDBJ databases">
        <title>The Genome Sequence of Clostridium hathewayi WAL-18680.</title>
        <authorList>
            <consortium name="The Broad Institute Genome Sequencing Platform"/>
            <person name="Earl A."/>
            <person name="Ward D."/>
            <person name="Feldgarden M."/>
            <person name="Gevers D."/>
            <person name="Finegold S.M."/>
            <person name="Summanen P.H."/>
            <person name="Molitoris D.R."/>
            <person name="Song M."/>
            <person name="Daigneault M."/>
            <person name="Allen-Vercoe E."/>
            <person name="Young S.K."/>
            <person name="Zeng Q."/>
            <person name="Gargeya S."/>
            <person name="Fitzgerald M."/>
            <person name="Haas B."/>
            <person name="Abouelleil A."/>
            <person name="Alvarado L."/>
            <person name="Arachchi H.M."/>
            <person name="Berlin A."/>
            <person name="Brown A."/>
            <person name="Chapman S.B."/>
            <person name="Chen Z."/>
            <person name="Dunbar C."/>
            <person name="Freedman E."/>
            <person name="Gearin G."/>
            <person name="Gellesch M."/>
            <person name="Goldberg J."/>
            <person name="Griggs A."/>
            <person name="Gujja S."/>
            <person name="Heiman D."/>
            <person name="Howarth C."/>
            <person name="Larson L."/>
            <person name="Lui A."/>
            <person name="MacDonald P.J.P."/>
            <person name="Montmayeur A."/>
            <person name="Murphy C."/>
            <person name="Neiman D."/>
            <person name="Pearson M."/>
            <person name="Priest M."/>
            <person name="Roberts A."/>
            <person name="Saif S."/>
            <person name="Shea T."/>
            <person name="Shenoy N."/>
            <person name="Sisk P."/>
            <person name="Stolte C."/>
            <person name="Sykes S."/>
            <person name="Wortman J."/>
            <person name="Nusbaum C."/>
            <person name="Birren B."/>
        </authorList>
    </citation>
    <scope>NUCLEOTIDE SEQUENCE [LARGE SCALE GENOMIC DNA]</scope>
    <source>
        <strain evidence="2 3">WAL-18680</strain>
    </source>
</reference>
<dbReference type="Pfam" id="PF00248">
    <property type="entry name" value="Aldo_ket_red"/>
    <property type="match status" value="1"/>
</dbReference>
<dbReference type="PANTHER" id="PTHR43364:SF1">
    <property type="entry name" value="OXIDOREDUCTASE YDHF"/>
    <property type="match status" value="1"/>
</dbReference>
<keyword evidence="3" id="KW-1185">Reference proteome</keyword>
<feature type="domain" description="NADP-dependent oxidoreductase" evidence="1">
    <location>
        <begin position="16"/>
        <end position="298"/>
    </location>
</feature>
<dbReference type="PANTHER" id="PTHR43364">
    <property type="entry name" value="NADH-SPECIFIC METHYLGLYOXAL REDUCTASE-RELATED"/>
    <property type="match status" value="1"/>
</dbReference>
<dbReference type="CDD" id="cd19092">
    <property type="entry name" value="AKR_BsYcsN_EcYdhF-like"/>
    <property type="match status" value="1"/>
</dbReference>
<dbReference type="HOGENOM" id="CLU_023205_8_1_9"/>
<dbReference type="InterPro" id="IPR036812">
    <property type="entry name" value="NAD(P)_OxRdtase_dom_sf"/>
</dbReference>
<dbReference type="GO" id="GO:0005829">
    <property type="term" value="C:cytosol"/>
    <property type="evidence" value="ECO:0007669"/>
    <property type="project" value="TreeGrafter"/>
</dbReference>
<evidence type="ECO:0000313" key="3">
    <source>
        <dbReference type="Proteomes" id="UP000005384"/>
    </source>
</evidence>
<evidence type="ECO:0000259" key="1">
    <source>
        <dbReference type="Pfam" id="PF00248"/>
    </source>
</evidence>
<dbReference type="AlphaFoldDB" id="G5IN33"/>
<dbReference type="OrthoDB" id="9773828at2"/>
<dbReference type="RefSeq" id="WP_006782899.1">
    <property type="nucleotide sequence ID" value="NZ_CP040506.1"/>
</dbReference>
<organism evidence="2 3">
    <name type="scientific">Hungatella hathewayi WAL-18680</name>
    <dbReference type="NCBI Taxonomy" id="742737"/>
    <lineage>
        <taxon>Bacteria</taxon>
        <taxon>Bacillati</taxon>
        <taxon>Bacillota</taxon>
        <taxon>Clostridia</taxon>
        <taxon>Lachnospirales</taxon>
        <taxon>Lachnospiraceae</taxon>
        <taxon>Hungatella</taxon>
    </lineage>
</organism>
<dbReference type="Proteomes" id="UP000005384">
    <property type="component" value="Unassembled WGS sequence"/>
</dbReference>
<evidence type="ECO:0000313" key="2">
    <source>
        <dbReference type="EMBL" id="EHI57004.1"/>
    </source>
</evidence>
<gene>
    <name evidence="2" type="ORF">HMPREF9473_04911</name>
</gene>
<dbReference type="Gene3D" id="3.20.20.100">
    <property type="entry name" value="NADP-dependent oxidoreductase domain"/>
    <property type="match status" value="1"/>
</dbReference>
<proteinExistence type="predicted"/>
<sequence length="305" mass="33662">MKETAIGTGKRKTSAVVLGCMRIGDMSATEVEALVETAMEEGITAFDHADIYGGGKSEEIFGQVLAAKPGLRERIFLQSKCGIRDGFFDFSREYILESVDGILRRLWTDHLDMLLLHRPDALMEPEEVAEAFDHLKTSGKVAEFGVSNMNPMQMELLEKYLGMPLAANQLQFSAAHTPMLDAGFHVNMASEPGIMRDGSVLEYCRLKGMTVQAWSSLQYGYFEGTFLGNEAFGELNRCLERIAAGRGVTSAAVAIAWILRYPGSMQAVVGTTKPERLRQLAKAGDVRLGREEWYEIYQAAGNCLP</sequence>